<gene>
    <name evidence="2" type="ORF">DARMORV10_C07P32310.1</name>
</gene>
<dbReference type="Proteomes" id="UP001295469">
    <property type="component" value="Chromosome C07"/>
</dbReference>
<feature type="compositionally biased region" description="Basic and acidic residues" evidence="1">
    <location>
        <begin position="10"/>
        <end position="27"/>
    </location>
</feature>
<sequence length="88" mass="9573">MFKGGATKSDVQRMREDAKARAKENKTSKLPVNTGTVEIDNTASVLFDRIKPELVRIDGNVSSAMTAVKDLERKLDLIHGSIFAEPGG</sequence>
<proteinExistence type="predicted"/>
<dbReference type="AlphaFoldDB" id="A0A816MT25"/>
<organism evidence="2">
    <name type="scientific">Brassica napus</name>
    <name type="common">Rape</name>
    <dbReference type="NCBI Taxonomy" id="3708"/>
    <lineage>
        <taxon>Eukaryota</taxon>
        <taxon>Viridiplantae</taxon>
        <taxon>Streptophyta</taxon>
        <taxon>Embryophyta</taxon>
        <taxon>Tracheophyta</taxon>
        <taxon>Spermatophyta</taxon>
        <taxon>Magnoliopsida</taxon>
        <taxon>eudicotyledons</taxon>
        <taxon>Gunneridae</taxon>
        <taxon>Pentapetalae</taxon>
        <taxon>rosids</taxon>
        <taxon>malvids</taxon>
        <taxon>Brassicales</taxon>
        <taxon>Brassicaceae</taxon>
        <taxon>Brassiceae</taxon>
        <taxon>Brassica</taxon>
    </lineage>
</organism>
<protein>
    <submittedName>
        <fullName evidence="2">(rape) hypothetical protein</fullName>
    </submittedName>
</protein>
<feature type="region of interest" description="Disordered" evidence="1">
    <location>
        <begin position="1"/>
        <end position="33"/>
    </location>
</feature>
<evidence type="ECO:0000256" key="1">
    <source>
        <dbReference type="SAM" id="MobiDB-lite"/>
    </source>
</evidence>
<reference evidence="2" key="1">
    <citation type="submission" date="2021-01" db="EMBL/GenBank/DDBJ databases">
        <authorList>
            <consortium name="Genoscope - CEA"/>
            <person name="William W."/>
        </authorList>
    </citation>
    <scope>NUCLEOTIDE SEQUENCE</scope>
</reference>
<dbReference type="EMBL" id="HG994371">
    <property type="protein sequence ID" value="CAF1998321.1"/>
    <property type="molecule type" value="Genomic_DNA"/>
</dbReference>
<name>A0A816MT25_BRANA</name>
<evidence type="ECO:0000313" key="2">
    <source>
        <dbReference type="EMBL" id="CAF1998321.1"/>
    </source>
</evidence>
<accession>A0A816MT25</accession>